<feature type="domain" description="NADP-dependent oxidoreductase" evidence="2">
    <location>
        <begin position="15"/>
        <end position="139"/>
    </location>
</feature>
<dbReference type="InterPro" id="IPR036812">
    <property type="entry name" value="NAD(P)_OxRdtase_dom_sf"/>
</dbReference>
<dbReference type="Proteomes" id="UP000215144">
    <property type="component" value="Chromosome 1"/>
</dbReference>
<reference evidence="3 4" key="1">
    <citation type="submission" date="2017-06" db="EMBL/GenBank/DDBJ databases">
        <authorList>
            <consortium name="Pathogen Informatics"/>
        </authorList>
    </citation>
    <scope>NUCLEOTIDE SEQUENCE [LARGE SCALE GENOMIC DNA]</scope>
    <source>
        <strain evidence="3 4">NCTC11291</strain>
    </source>
</reference>
<sequence length="140" mass="15616">MEYLKLGQTGLEVSKLCLGCMSFGDASKGFHSGWLLDEVASQKIIKKVLDVGINFFDTPNSYAAGTSEEYLGRDLKAFANRDEVVIATKIFFGDGHSDSPNTKGLSRKAIFNQVDASLKRLGTDYIDILYIHRWDYDTPH</sequence>
<dbReference type="PANTHER" id="PTHR43364:SF4">
    <property type="entry name" value="NAD(P)-LINKED OXIDOREDUCTASE SUPERFAMILY PROTEIN"/>
    <property type="match status" value="1"/>
</dbReference>
<evidence type="ECO:0000313" key="3">
    <source>
        <dbReference type="EMBL" id="SNV44167.1"/>
    </source>
</evidence>
<proteinExistence type="predicted"/>
<evidence type="ECO:0000256" key="1">
    <source>
        <dbReference type="ARBA" id="ARBA00023002"/>
    </source>
</evidence>
<dbReference type="GO" id="GO:0016491">
    <property type="term" value="F:oxidoreductase activity"/>
    <property type="evidence" value="ECO:0007669"/>
    <property type="project" value="UniProtKB-KW"/>
</dbReference>
<dbReference type="SUPFAM" id="SSF51430">
    <property type="entry name" value="NAD(P)-linked oxidoreductase"/>
    <property type="match status" value="1"/>
</dbReference>
<accession>A0A239XBX8</accession>
<dbReference type="PANTHER" id="PTHR43364">
    <property type="entry name" value="NADH-SPECIFIC METHYLGLYOXAL REDUCTASE-RELATED"/>
    <property type="match status" value="1"/>
</dbReference>
<evidence type="ECO:0000313" key="4">
    <source>
        <dbReference type="Proteomes" id="UP000215144"/>
    </source>
</evidence>
<dbReference type="GO" id="GO:0005829">
    <property type="term" value="C:cytosol"/>
    <property type="evidence" value="ECO:0007669"/>
    <property type="project" value="TreeGrafter"/>
</dbReference>
<organism evidence="3 4">
    <name type="scientific">Streptococcus acidominimus</name>
    <dbReference type="NCBI Taxonomy" id="1326"/>
    <lineage>
        <taxon>Bacteria</taxon>
        <taxon>Bacillati</taxon>
        <taxon>Bacillota</taxon>
        <taxon>Bacilli</taxon>
        <taxon>Lactobacillales</taxon>
        <taxon>Streptococcaceae</taxon>
        <taxon>Streptococcus</taxon>
    </lineage>
</organism>
<dbReference type="AlphaFoldDB" id="A0A239XBX8"/>
<dbReference type="InterPro" id="IPR023210">
    <property type="entry name" value="NADP_OxRdtase_dom"/>
</dbReference>
<protein>
    <submittedName>
        <fullName evidence="3">Aldo/keto reductase</fullName>
        <ecNumber evidence="3">1.1.1.-</ecNumber>
    </submittedName>
</protein>
<dbReference type="KEGG" id="saco:SAME_01812"/>
<name>A0A239XBX8_STRAI</name>
<gene>
    <name evidence="3" type="primary">yhdN</name>
    <name evidence="3" type="ORF">SAMEA4504048_01812</name>
</gene>
<evidence type="ECO:0000259" key="2">
    <source>
        <dbReference type="Pfam" id="PF00248"/>
    </source>
</evidence>
<dbReference type="EC" id="1.1.1.-" evidence="3"/>
<dbReference type="EMBL" id="LT906454">
    <property type="protein sequence ID" value="SNV44167.1"/>
    <property type="molecule type" value="Genomic_DNA"/>
</dbReference>
<dbReference type="Pfam" id="PF00248">
    <property type="entry name" value="Aldo_ket_red"/>
    <property type="match status" value="1"/>
</dbReference>
<dbReference type="Gene3D" id="3.20.20.100">
    <property type="entry name" value="NADP-dependent oxidoreductase domain"/>
    <property type="match status" value="1"/>
</dbReference>
<keyword evidence="1 3" id="KW-0560">Oxidoreductase</keyword>
<dbReference type="InterPro" id="IPR050523">
    <property type="entry name" value="AKR_Detox_Biosynth"/>
</dbReference>